<proteinExistence type="predicted"/>
<protein>
    <submittedName>
        <fullName evidence="1">Uncharacterized protein</fullName>
    </submittedName>
</protein>
<comment type="caution">
    <text evidence="1">The sequence shown here is derived from an EMBL/GenBank/DDBJ whole genome shotgun (WGS) entry which is preliminary data.</text>
</comment>
<evidence type="ECO:0000313" key="2">
    <source>
        <dbReference type="Proteomes" id="UP000193144"/>
    </source>
</evidence>
<organism evidence="1 2">
    <name type="scientific">Clohesyomyces aquaticus</name>
    <dbReference type="NCBI Taxonomy" id="1231657"/>
    <lineage>
        <taxon>Eukaryota</taxon>
        <taxon>Fungi</taxon>
        <taxon>Dikarya</taxon>
        <taxon>Ascomycota</taxon>
        <taxon>Pezizomycotina</taxon>
        <taxon>Dothideomycetes</taxon>
        <taxon>Pleosporomycetidae</taxon>
        <taxon>Pleosporales</taxon>
        <taxon>Lindgomycetaceae</taxon>
        <taxon>Clohesyomyces</taxon>
    </lineage>
</organism>
<dbReference type="EMBL" id="MCFA01000009">
    <property type="protein sequence ID" value="ORY17997.1"/>
    <property type="molecule type" value="Genomic_DNA"/>
</dbReference>
<dbReference type="Proteomes" id="UP000193144">
    <property type="component" value="Unassembled WGS sequence"/>
</dbReference>
<gene>
    <name evidence="1" type="ORF">BCR34DRAFT_554643</name>
</gene>
<keyword evidence="2" id="KW-1185">Reference proteome</keyword>
<reference evidence="1 2" key="1">
    <citation type="submission" date="2016-07" db="EMBL/GenBank/DDBJ databases">
        <title>Pervasive Adenine N6-methylation of Active Genes in Fungi.</title>
        <authorList>
            <consortium name="DOE Joint Genome Institute"/>
            <person name="Mondo S.J."/>
            <person name="Dannebaum R.O."/>
            <person name="Kuo R.C."/>
            <person name="Labutti K."/>
            <person name="Haridas S."/>
            <person name="Kuo A."/>
            <person name="Salamov A."/>
            <person name="Ahrendt S.R."/>
            <person name="Lipzen A."/>
            <person name="Sullivan W."/>
            <person name="Andreopoulos W.B."/>
            <person name="Clum A."/>
            <person name="Lindquist E."/>
            <person name="Daum C."/>
            <person name="Ramamoorthy G.K."/>
            <person name="Gryganskyi A."/>
            <person name="Culley D."/>
            <person name="Magnuson J.K."/>
            <person name="James T.Y."/>
            <person name="O'Malley M.A."/>
            <person name="Stajich J.E."/>
            <person name="Spatafora J.W."/>
            <person name="Visel A."/>
            <person name="Grigoriev I.V."/>
        </authorList>
    </citation>
    <scope>NUCLEOTIDE SEQUENCE [LARGE SCALE GENOMIC DNA]</scope>
    <source>
        <strain evidence="1 2">CBS 115471</strain>
    </source>
</reference>
<sequence>MRLYYARLVLIWHELKKVFEDHNDVFTSVFDKASGVFGELGPDHSIRYLVMELHDNVKSASRRNTSPVASQSLIRAAFKIRIESSLRECHNEIIGDVRLSARLASMIRRLSAPVEASHLFLRVATSFKASSTFRVHANTFTDAASNLLNCGPLVTPISLPDILQLLGLPHNDTSIRTHIREDMTMYKTSREYSALQQQDISVHSTIRLHAYVFQFESFKPSRYIGSNTAPSLRINFHSLTRFSPTQ</sequence>
<accession>A0A1Y2A6R3</accession>
<dbReference type="AlphaFoldDB" id="A0A1Y2A6R3"/>
<evidence type="ECO:0000313" key="1">
    <source>
        <dbReference type="EMBL" id="ORY17997.1"/>
    </source>
</evidence>
<name>A0A1Y2A6R3_9PLEO</name>